<dbReference type="InterPro" id="IPR029442">
    <property type="entry name" value="GyrI-like"/>
</dbReference>
<evidence type="ECO:0000313" key="2">
    <source>
        <dbReference type="EMBL" id="RED55477.1"/>
    </source>
</evidence>
<organism evidence="2 3">
    <name type="scientific">Cohnella lupini</name>
    <dbReference type="NCBI Taxonomy" id="1294267"/>
    <lineage>
        <taxon>Bacteria</taxon>
        <taxon>Bacillati</taxon>
        <taxon>Bacillota</taxon>
        <taxon>Bacilli</taxon>
        <taxon>Bacillales</taxon>
        <taxon>Paenibacillaceae</taxon>
        <taxon>Cohnella</taxon>
    </lineage>
</organism>
<keyword evidence="3" id="KW-1185">Reference proteome</keyword>
<dbReference type="Pfam" id="PF06445">
    <property type="entry name" value="GyrI-like"/>
    <property type="match status" value="1"/>
</dbReference>
<sequence>MEAMMIWQERVAIDGVKKRLRVRDGQTTVDPHVAEAGTYAVFKHEDPSEAFESFIKRIYEEWFTKTMYVPGPYYVEARGEKGPDEQSADEVWIPVDYTKPAHCGSYQNSWTTIAQALREAIKFTPKKELSLVDVMGYTGHAFRININGNNVDPAGPTAWDWGPVLEKDLLRLGIRCSYVGEPNYTPPTPELLGQAIEKVQSSLDRGIPAVAWDLLIPEFGVIYGYDDDKQELHVKDVSGEGVLPYAKLGRGQVGELFVLTFDGFFETDKRTVLVETLESIVEHARVRYHLHSEPPFQNGLDAYDAWIEAFRKGTVDPFGNAYNVAVVCDSRAYAVRFLQELQQRWDGDSREEQEVSRLAALAENHYRDVFNALVRLPSLYPFPQGGNPNVEANAAYSIDYLERAREAERQGVETLESMLKLLKSHP</sequence>
<gene>
    <name evidence="2" type="ORF">DFP95_11711</name>
</gene>
<feature type="domain" description="GyrI-like small molecule binding" evidence="1">
    <location>
        <begin position="28"/>
        <end position="95"/>
    </location>
</feature>
<protein>
    <submittedName>
        <fullName evidence="2">GyrI-like small molecule binding protein</fullName>
    </submittedName>
</protein>
<name>A0A3D9I134_9BACL</name>
<evidence type="ECO:0000313" key="3">
    <source>
        <dbReference type="Proteomes" id="UP000256869"/>
    </source>
</evidence>
<dbReference type="AlphaFoldDB" id="A0A3D9I134"/>
<dbReference type="RefSeq" id="WP_115994754.1">
    <property type="nucleotide sequence ID" value="NZ_QRDY01000017.1"/>
</dbReference>
<comment type="caution">
    <text evidence="2">The sequence shown here is derived from an EMBL/GenBank/DDBJ whole genome shotgun (WGS) entry which is preliminary data.</text>
</comment>
<dbReference type="OrthoDB" id="2960956at2"/>
<dbReference type="Gene3D" id="3.20.80.10">
    <property type="entry name" value="Regulatory factor, effector binding domain"/>
    <property type="match status" value="1"/>
</dbReference>
<evidence type="ECO:0000259" key="1">
    <source>
        <dbReference type="Pfam" id="PF06445"/>
    </source>
</evidence>
<reference evidence="2 3" key="1">
    <citation type="submission" date="2018-07" db="EMBL/GenBank/DDBJ databases">
        <title>Genomic Encyclopedia of Type Strains, Phase III (KMG-III): the genomes of soil and plant-associated and newly described type strains.</title>
        <authorList>
            <person name="Whitman W."/>
        </authorList>
    </citation>
    <scope>NUCLEOTIDE SEQUENCE [LARGE SCALE GENOMIC DNA]</scope>
    <source>
        <strain evidence="2 3">CECT 8236</strain>
    </source>
</reference>
<accession>A0A3D9I134</accession>
<dbReference type="SUPFAM" id="SSF55136">
    <property type="entry name" value="Probable bacterial effector-binding domain"/>
    <property type="match status" value="1"/>
</dbReference>
<dbReference type="InterPro" id="IPR011256">
    <property type="entry name" value="Reg_factor_effector_dom_sf"/>
</dbReference>
<dbReference type="EMBL" id="QRDY01000017">
    <property type="protein sequence ID" value="RED55477.1"/>
    <property type="molecule type" value="Genomic_DNA"/>
</dbReference>
<proteinExistence type="predicted"/>
<dbReference type="Proteomes" id="UP000256869">
    <property type="component" value="Unassembled WGS sequence"/>
</dbReference>